<evidence type="ECO:0000256" key="4">
    <source>
        <dbReference type="ARBA" id="ARBA00022989"/>
    </source>
</evidence>
<feature type="region of interest" description="Disordered" evidence="7">
    <location>
        <begin position="1"/>
        <end position="23"/>
    </location>
</feature>
<dbReference type="GO" id="GO:0016020">
    <property type="term" value="C:membrane"/>
    <property type="evidence" value="ECO:0007669"/>
    <property type="project" value="UniProtKB-SubCell"/>
</dbReference>
<sequence>MSESDDLNERLKALENDSDRKRSASRMSPLAAIAVIALIALFGFLAFLFLQDDDETQFATSQPSEFQAEGEGFGEIEPFPKPEPAPAPQVVVQEVAPDPNDELLARIESLQEEIERLRNTPAPAPDNSAQDAAITRLTNELLQLQAANQDAQAEFQRQLAERDRQMRQLQADLDLAKLNNRPTAPIHTSAEDARLAELERRRREAEEFFKARVDSDSIAYGGTSGATSAAAEAAENLLDSATNFVRNGAARAEVTQAASGDPANTVPQGTMIQAALETAIDSTLPGDVRAIVSEDVHSHDGTRILIPRGSRLLGRYQSGVELAQERITVAWDRIIMPTNQTVEISAFGGDELGRSGVTGFVDTHFAKRFGSAALISLIGAGSAYATASLENDDASDALDDVSGNAENATDNVVGEYLSIGPTIHVDQGATVTVMVDRDLEIF</sequence>
<evidence type="ECO:0000256" key="2">
    <source>
        <dbReference type="ARBA" id="ARBA00010265"/>
    </source>
</evidence>
<feature type="compositionally biased region" description="Basic and acidic residues" evidence="7">
    <location>
        <begin position="7"/>
        <end position="22"/>
    </location>
</feature>
<accession>A0A3L7J8X9</accession>
<evidence type="ECO:0000313" key="10">
    <source>
        <dbReference type="Proteomes" id="UP000281094"/>
    </source>
</evidence>
<evidence type="ECO:0000256" key="8">
    <source>
        <dbReference type="SAM" id="Phobius"/>
    </source>
</evidence>
<evidence type="ECO:0000256" key="3">
    <source>
        <dbReference type="ARBA" id="ARBA00022692"/>
    </source>
</evidence>
<feature type="coiled-coil region" evidence="6">
    <location>
        <begin position="100"/>
        <end position="179"/>
    </location>
</feature>
<comment type="subcellular location">
    <subcellularLocation>
        <location evidence="1">Membrane</location>
        <topology evidence="1">Single-pass membrane protein</topology>
    </subcellularLocation>
</comment>
<dbReference type="InterPro" id="IPR042217">
    <property type="entry name" value="T4SS_VirB10/TrbI"/>
</dbReference>
<keyword evidence="5 8" id="KW-0472">Membrane</keyword>
<feature type="transmembrane region" description="Helical" evidence="8">
    <location>
        <begin position="30"/>
        <end position="50"/>
    </location>
</feature>
<gene>
    <name evidence="9" type="ORF">D8780_15350</name>
</gene>
<comment type="caution">
    <text evidence="9">The sequence shown here is derived from an EMBL/GenBank/DDBJ whole genome shotgun (WGS) entry which is preliminary data.</text>
</comment>
<evidence type="ECO:0000313" key="9">
    <source>
        <dbReference type="EMBL" id="RLQ84962.1"/>
    </source>
</evidence>
<dbReference type="CDD" id="cd16429">
    <property type="entry name" value="VirB10"/>
    <property type="match status" value="1"/>
</dbReference>
<dbReference type="Proteomes" id="UP000281094">
    <property type="component" value="Unassembled WGS sequence"/>
</dbReference>
<keyword evidence="10" id="KW-1185">Reference proteome</keyword>
<name>A0A3L7J8X9_9HYPH</name>
<dbReference type="AlphaFoldDB" id="A0A3L7J8X9"/>
<dbReference type="InterPro" id="IPR005498">
    <property type="entry name" value="T4SS_VirB10/TraB/TrbI"/>
</dbReference>
<organism evidence="9 10">
    <name type="scientific">Notoacmeibacter ruber</name>
    <dbReference type="NCBI Taxonomy" id="2670375"/>
    <lineage>
        <taxon>Bacteria</taxon>
        <taxon>Pseudomonadati</taxon>
        <taxon>Pseudomonadota</taxon>
        <taxon>Alphaproteobacteria</taxon>
        <taxon>Hyphomicrobiales</taxon>
        <taxon>Notoacmeibacteraceae</taxon>
        <taxon>Notoacmeibacter</taxon>
    </lineage>
</organism>
<dbReference type="Gene3D" id="2.40.128.260">
    <property type="entry name" value="Type IV secretion system, VirB10/TraB/TrbI"/>
    <property type="match status" value="1"/>
</dbReference>
<keyword evidence="6" id="KW-0175">Coiled coil</keyword>
<proteinExistence type="inferred from homology"/>
<dbReference type="EMBL" id="RCWN01000003">
    <property type="protein sequence ID" value="RLQ84962.1"/>
    <property type="molecule type" value="Genomic_DNA"/>
</dbReference>
<keyword evidence="3 8" id="KW-0812">Transmembrane</keyword>
<evidence type="ECO:0000256" key="7">
    <source>
        <dbReference type="SAM" id="MobiDB-lite"/>
    </source>
</evidence>
<comment type="similarity">
    <text evidence="2">Belongs to the TrbI/VirB10 family.</text>
</comment>
<dbReference type="RefSeq" id="WP_121646751.1">
    <property type="nucleotide sequence ID" value="NZ_RCWN01000003.1"/>
</dbReference>
<evidence type="ECO:0000256" key="6">
    <source>
        <dbReference type="SAM" id="Coils"/>
    </source>
</evidence>
<reference evidence="9 10" key="1">
    <citation type="submission" date="2018-10" db="EMBL/GenBank/DDBJ databases">
        <title>Notoacmeibacter sp. M2BS9Y-3-1, whole genome shotgun sequence.</title>
        <authorList>
            <person name="Tuo L."/>
        </authorList>
    </citation>
    <scope>NUCLEOTIDE SEQUENCE [LARGE SCALE GENOMIC DNA]</scope>
    <source>
        <strain evidence="9 10">M2BS9Y-3-1</strain>
    </source>
</reference>
<protein>
    <submittedName>
        <fullName evidence="9">Conjugal transfer protein</fullName>
    </submittedName>
</protein>
<keyword evidence="4 8" id="KW-1133">Transmembrane helix</keyword>
<evidence type="ECO:0000256" key="1">
    <source>
        <dbReference type="ARBA" id="ARBA00004167"/>
    </source>
</evidence>
<dbReference type="Pfam" id="PF03743">
    <property type="entry name" value="TrbI"/>
    <property type="match status" value="1"/>
</dbReference>
<evidence type="ECO:0000256" key="5">
    <source>
        <dbReference type="ARBA" id="ARBA00023136"/>
    </source>
</evidence>